<accession>A0A7S1IA11</accession>
<protein>
    <submittedName>
        <fullName evidence="1">Uncharacterized protein</fullName>
    </submittedName>
</protein>
<gene>
    <name evidence="1" type="ORF">EGYM00392_LOCUS17031</name>
</gene>
<name>A0A7S1IA11_9EUGL</name>
<proteinExistence type="predicted"/>
<reference evidence="1" key="1">
    <citation type="submission" date="2021-01" db="EMBL/GenBank/DDBJ databases">
        <authorList>
            <person name="Corre E."/>
            <person name="Pelletier E."/>
            <person name="Niang G."/>
            <person name="Scheremetjew M."/>
            <person name="Finn R."/>
            <person name="Kale V."/>
            <person name="Holt S."/>
            <person name="Cochrane G."/>
            <person name="Meng A."/>
            <person name="Brown T."/>
            <person name="Cohen L."/>
        </authorList>
    </citation>
    <scope>NUCLEOTIDE SEQUENCE</scope>
    <source>
        <strain evidence="1">NIES-381</strain>
    </source>
</reference>
<evidence type="ECO:0000313" key="1">
    <source>
        <dbReference type="EMBL" id="CAD9005942.1"/>
    </source>
</evidence>
<organism evidence="1">
    <name type="scientific">Eutreptiella gymnastica</name>
    <dbReference type="NCBI Taxonomy" id="73025"/>
    <lineage>
        <taxon>Eukaryota</taxon>
        <taxon>Discoba</taxon>
        <taxon>Euglenozoa</taxon>
        <taxon>Euglenida</taxon>
        <taxon>Spirocuta</taxon>
        <taxon>Euglenophyceae</taxon>
        <taxon>Eutreptiales</taxon>
        <taxon>Eutreptiaceae</taxon>
        <taxon>Eutreptiella</taxon>
    </lineage>
</organism>
<dbReference type="AlphaFoldDB" id="A0A7S1IA11"/>
<dbReference type="EMBL" id="HBGA01046556">
    <property type="protein sequence ID" value="CAD9005942.1"/>
    <property type="molecule type" value="Transcribed_RNA"/>
</dbReference>
<sequence length="319" mass="35873">MFSFCIPTPDLKCRSEGLIVLVNGVTGAGKSSFCFHTRTVYPIVMTLSHDDHQLPNGDKLDGLTSVDLHNKLWSKAREYGQYGRTVLVEFNESSPHVIAPLFKDALSPHCLLMVYCNLQDLPKRLEKCSTCHQDLCLNIFKALQDFGRYFTGDSKKYPESALQYLKRSQVESTIEQCFKLIMTNTLRDRDMKTGLGILKDYLLACLHLQEEGASGVYVYPRQPIDVVLNSSQGAPDDLVKNFVPAIGPVRVKGFQSVLAQAQDAPFEEPFSCGRCGAPDFDILRLPCPTCFKELAARMTEYDRMHPPQERRGHIAFGRV</sequence>